<feature type="transmembrane region" description="Helical" evidence="7">
    <location>
        <begin position="265"/>
        <end position="286"/>
    </location>
</feature>
<evidence type="ECO:0000256" key="1">
    <source>
        <dbReference type="ARBA" id="ARBA00004651"/>
    </source>
</evidence>
<keyword evidence="5 7" id="KW-1133">Transmembrane helix</keyword>
<evidence type="ECO:0000313" key="11">
    <source>
        <dbReference type="EMBL" id="RGN04874.1"/>
    </source>
</evidence>
<dbReference type="Gene3D" id="1.10.3720.10">
    <property type="entry name" value="MetI-like"/>
    <property type="match status" value="1"/>
</dbReference>
<dbReference type="PROSITE" id="PS50928">
    <property type="entry name" value="ABC_TM1"/>
    <property type="match status" value="1"/>
</dbReference>
<gene>
    <name evidence="10" type="primary">ugpA_2</name>
    <name evidence="9" type="synonym">ugpA_4</name>
    <name evidence="14" type="ORF">DW859_11350</name>
    <name evidence="13" type="ORF">DWW07_09475</name>
    <name evidence="12" type="ORF">DWY46_07525</name>
    <name evidence="11" type="ORF">DXB81_08600</name>
    <name evidence="9" type="ORF">ERS852394_01848</name>
    <name evidence="10" type="ORF">ERS852533_01169</name>
</gene>
<dbReference type="OrthoDB" id="9761387at2"/>
<evidence type="ECO:0000313" key="17">
    <source>
        <dbReference type="Proteomes" id="UP000261222"/>
    </source>
</evidence>
<feature type="transmembrane region" description="Helical" evidence="7">
    <location>
        <begin position="108"/>
        <end position="128"/>
    </location>
</feature>
<dbReference type="GO" id="GO:0055085">
    <property type="term" value="P:transmembrane transport"/>
    <property type="evidence" value="ECO:0007669"/>
    <property type="project" value="InterPro"/>
</dbReference>
<dbReference type="RefSeq" id="WP_005425475.1">
    <property type="nucleotide sequence ID" value="NZ_CZBA01000005.1"/>
</dbReference>
<keyword evidence="4 7" id="KW-0812">Transmembrane</keyword>
<dbReference type="GeneID" id="79803019"/>
<dbReference type="InterPro" id="IPR000515">
    <property type="entry name" value="MetI-like"/>
</dbReference>
<dbReference type="EMBL" id="QSHL01000007">
    <property type="protein sequence ID" value="RHC05733.1"/>
    <property type="molecule type" value="Genomic_DNA"/>
</dbReference>
<accession>A0A174MPS0</accession>
<feature type="transmembrane region" description="Helical" evidence="7">
    <location>
        <begin position="233"/>
        <end position="253"/>
    </location>
</feature>
<evidence type="ECO:0000313" key="16">
    <source>
        <dbReference type="Proteomes" id="UP000095413"/>
    </source>
</evidence>
<evidence type="ECO:0000256" key="5">
    <source>
        <dbReference type="ARBA" id="ARBA00022989"/>
    </source>
</evidence>
<dbReference type="EMBL" id="QSUB01000003">
    <property type="protein sequence ID" value="RGN04874.1"/>
    <property type="molecule type" value="Genomic_DNA"/>
</dbReference>
<keyword evidence="3" id="KW-1003">Cell membrane</keyword>
<evidence type="ECO:0000313" key="13">
    <source>
        <dbReference type="EMBL" id="RGV64409.1"/>
    </source>
</evidence>
<dbReference type="Proteomes" id="UP000261222">
    <property type="component" value="Unassembled WGS sequence"/>
</dbReference>
<dbReference type="EMBL" id="CZBA01000005">
    <property type="protein sequence ID" value="CUP38372.1"/>
    <property type="molecule type" value="Genomic_DNA"/>
</dbReference>
<dbReference type="Proteomes" id="UP000265808">
    <property type="component" value="Unassembled WGS sequence"/>
</dbReference>
<dbReference type="PANTHER" id="PTHR43005">
    <property type="entry name" value="BLR7065 PROTEIN"/>
    <property type="match status" value="1"/>
</dbReference>
<keyword evidence="6 7" id="KW-0472">Membrane</keyword>
<evidence type="ECO:0000256" key="2">
    <source>
        <dbReference type="ARBA" id="ARBA00022448"/>
    </source>
</evidence>
<dbReference type="PANTHER" id="PTHR43005:SF1">
    <property type="entry name" value="SPERMIDINE_PUTRESCINE TRANSPORT SYSTEM PERMEASE PROTEIN"/>
    <property type="match status" value="1"/>
</dbReference>
<dbReference type="EMBL" id="CYZD01000008">
    <property type="protein sequence ID" value="CUO28596.1"/>
    <property type="molecule type" value="Genomic_DNA"/>
</dbReference>
<evidence type="ECO:0000313" key="9">
    <source>
        <dbReference type="EMBL" id="CUO28596.1"/>
    </source>
</evidence>
<evidence type="ECO:0000313" key="15">
    <source>
        <dbReference type="Proteomes" id="UP000095409"/>
    </source>
</evidence>
<dbReference type="InterPro" id="IPR035906">
    <property type="entry name" value="MetI-like_sf"/>
</dbReference>
<evidence type="ECO:0000256" key="7">
    <source>
        <dbReference type="RuleBase" id="RU363032"/>
    </source>
</evidence>
<reference evidence="15 16" key="1">
    <citation type="submission" date="2015-09" db="EMBL/GenBank/DDBJ databases">
        <authorList>
            <consortium name="Pathogen Informatics"/>
        </authorList>
    </citation>
    <scope>NUCLEOTIDE SEQUENCE [LARGE SCALE GENOMIC DNA]</scope>
    <source>
        <strain evidence="9 15">2789STDY5608837</strain>
        <strain evidence="10 16">2789STDY5834921</strain>
    </source>
</reference>
<evidence type="ECO:0000313" key="14">
    <source>
        <dbReference type="EMBL" id="RHC05733.1"/>
    </source>
</evidence>
<evidence type="ECO:0000256" key="4">
    <source>
        <dbReference type="ARBA" id="ARBA00022692"/>
    </source>
</evidence>
<feature type="domain" description="ABC transmembrane type-1" evidence="8">
    <location>
        <begin position="71"/>
        <end position="283"/>
    </location>
</feature>
<evidence type="ECO:0000259" key="8">
    <source>
        <dbReference type="PROSITE" id="PS50928"/>
    </source>
</evidence>
<sequence length="292" mass="32743">MEKMRKKKGDTGRAILFLAPALLLICCFTVIPIFEAVYTSFHKTQYAMVGEFVGLKNYISVMVESDGLKNIINSIVYVVLSLLLAMPIGIGVGTLLNRKIRGMTIFRTMIIIPWTLSQTVTALLWKWLLNGNYGLITSWAYQLTGKKMDLFSSAIIAKILVVIVNVWNTVPVVIILTIAALQTISPELIEAAQVDGASRKMIYWKLTLPMIRPTMVTALVMQSIEYFNMVTLIYVLTAGGPFNATQTLSLAAYQNGFDYWHMDIAAAYSIIIFLLNIVFSLFYVRILKTNDN</sequence>
<proteinExistence type="inferred from homology"/>
<evidence type="ECO:0000256" key="3">
    <source>
        <dbReference type="ARBA" id="ARBA00022475"/>
    </source>
</evidence>
<name>A0A174MPS0_9FIRM</name>
<feature type="transmembrane region" description="Helical" evidence="7">
    <location>
        <begin position="75"/>
        <end position="96"/>
    </location>
</feature>
<comment type="similarity">
    <text evidence="7">Belongs to the binding-protein-dependent transport system permease family.</text>
</comment>
<dbReference type="Pfam" id="PF00528">
    <property type="entry name" value="BPD_transp_1"/>
    <property type="match status" value="1"/>
</dbReference>
<dbReference type="SUPFAM" id="SSF161098">
    <property type="entry name" value="MetI-like"/>
    <property type="match status" value="1"/>
</dbReference>
<comment type="subcellular location">
    <subcellularLocation>
        <location evidence="1 7">Cell membrane</location>
        <topology evidence="1 7">Multi-pass membrane protein</topology>
    </subcellularLocation>
</comment>
<evidence type="ECO:0000313" key="12">
    <source>
        <dbReference type="EMBL" id="RGR49631.1"/>
    </source>
</evidence>
<dbReference type="CDD" id="cd06261">
    <property type="entry name" value="TM_PBP2"/>
    <property type="match status" value="1"/>
</dbReference>
<evidence type="ECO:0000313" key="10">
    <source>
        <dbReference type="EMBL" id="CUP38372.1"/>
    </source>
</evidence>
<dbReference type="Proteomes" id="UP000095413">
    <property type="component" value="Unassembled WGS sequence"/>
</dbReference>
<dbReference type="GO" id="GO:0005886">
    <property type="term" value="C:plasma membrane"/>
    <property type="evidence" value="ECO:0007669"/>
    <property type="project" value="UniProtKB-SubCell"/>
</dbReference>
<dbReference type="AlphaFoldDB" id="A0A174MPS0"/>
<feature type="transmembrane region" description="Helical" evidence="7">
    <location>
        <begin position="155"/>
        <end position="181"/>
    </location>
</feature>
<feature type="transmembrane region" description="Helical" evidence="7">
    <location>
        <begin position="12"/>
        <end position="34"/>
    </location>
</feature>
<dbReference type="Proteomes" id="UP000265828">
    <property type="component" value="Unassembled WGS sequence"/>
</dbReference>
<evidence type="ECO:0000256" key="6">
    <source>
        <dbReference type="ARBA" id="ARBA00023136"/>
    </source>
</evidence>
<evidence type="ECO:0000313" key="20">
    <source>
        <dbReference type="Proteomes" id="UP000285839"/>
    </source>
</evidence>
<dbReference type="Proteomes" id="UP000285839">
    <property type="component" value="Unassembled WGS sequence"/>
</dbReference>
<dbReference type="EMBL" id="QRUH01000004">
    <property type="protein sequence ID" value="RGR49631.1"/>
    <property type="molecule type" value="Genomic_DNA"/>
</dbReference>
<reference evidence="17 18" key="2">
    <citation type="submission" date="2018-08" db="EMBL/GenBank/DDBJ databases">
        <title>A genome reference for cultivated species of the human gut microbiota.</title>
        <authorList>
            <person name="Zou Y."/>
            <person name="Xue W."/>
            <person name="Luo G."/>
        </authorList>
    </citation>
    <scope>NUCLEOTIDE SEQUENCE [LARGE SCALE GENOMIC DNA]</scope>
    <source>
        <strain evidence="13 19">AF14-23</strain>
        <strain evidence="12 20">AF25-21</strain>
        <strain evidence="14 18">AM37-4AC</strain>
        <strain evidence="11 17">OM06-11AA</strain>
    </source>
</reference>
<evidence type="ECO:0000313" key="18">
    <source>
        <dbReference type="Proteomes" id="UP000265808"/>
    </source>
</evidence>
<organism evidence="10 16">
    <name type="scientific">Blautia obeum</name>
    <dbReference type="NCBI Taxonomy" id="40520"/>
    <lineage>
        <taxon>Bacteria</taxon>
        <taxon>Bacillati</taxon>
        <taxon>Bacillota</taxon>
        <taxon>Clostridia</taxon>
        <taxon>Lachnospirales</taxon>
        <taxon>Lachnospiraceae</taxon>
        <taxon>Blautia</taxon>
    </lineage>
</organism>
<evidence type="ECO:0000313" key="19">
    <source>
        <dbReference type="Proteomes" id="UP000265828"/>
    </source>
</evidence>
<dbReference type="Proteomes" id="UP000095409">
    <property type="component" value="Unassembled WGS sequence"/>
</dbReference>
<protein>
    <submittedName>
        <fullName evidence="11">Sugar ABC transporter permease</fullName>
    </submittedName>
    <submittedName>
        <fullName evidence="10">sn-glycerol-3-phosphate transport system permease protein ugpA</fullName>
    </submittedName>
</protein>
<keyword evidence="2 7" id="KW-0813">Transport</keyword>
<dbReference type="EMBL" id="QRZI01000005">
    <property type="protein sequence ID" value="RGV64409.1"/>
    <property type="molecule type" value="Genomic_DNA"/>
</dbReference>